<dbReference type="InterPro" id="IPR050411">
    <property type="entry name" value="AlphaKG_dependent_hydroxylases"/>
</dbReference>
<evidence type="ECO:0000256" key="3">
    <source>
        <dbReference type="ARBA" id="ARBA00023194"/>
    </source>
</evidence>
<keyword evidence="2" id="KW-0560">Oxidoreductase</keyword>
<dbReference type="Proteomes" id="UP001056291">
    <property type="component" value="Chromosome"/>
</dbReference>
<evidence type="ECO:0000256" key="1">
    <source>
        <dbReference type="ARBA" id="ARBA00001954"/>
    </source>
</evidence>
<dbReference type="Pfam" id="PF02668">
    <property type="entry name" value="TauD"/>
    <property type="match status" value="1"/>
</dbReference>
<name>A0ABY4W8C9_9PROT</name>
<dbReference type="Gene3D" id="3.60.130.10">
    <property type="entry name" value="Clavaminate synthase-like"/>
    <property type="match status" value="1"/>
</dbReference>
<organism evidence="5 6">
    <name type="scientific">Sneathiella marina</name>
    <dbReference type="NCBI Taxonomy" id="2950108"/>
    <lineage>
        <taxon>Bacteria</taxon>
        <taxon>Pseudomonadati</taxon>
        <taxon>Pseudomonadota</taxon>
        <taxon>Alphaproteobacteria</taxon>
        <taxon>Sneathiellales</taxon>
        <taxon>Sneathiellaceae</taxon>
        <taxon>Sneathiella</taxon>
    </lineage>
</organism>
<proteinExistence type="predicted"/>
<evidence type="ECO:0000313" key="5">
    <source>
        <dbReference type="EMBL" id="USG60911.1"/>
    </source>
</evidence>
<evidence type="ECO:0000313" key="6">
    <source>
        <dbReference type="Proteomes" id="UP001056291"/>
    </source>
</evidence>
<sequence>MAFRSFVDQSMFYFDRPHTNIPARKIGCLADWRGPALRPRPEDWTNILTPSDIAEIEQAVDQVSAAGLDISEVSRDSFLLPTLSTKIQGWKSQIKDGLGFVLVKGLPVEEWGFEKSSLAYWGLGHHLGVPGAQNPDNELLGHVIDYSEERTNPLVRRYRTSGNIDFHCDAADVVGLLCINAARAGGQSRIASSVAIFNALFDENPDLIPLLFEPFFIDRRGEEKPGEKGYFRRPACRYADGELRTFYHSEYMRSAARFMDGETLDSGVSQILDFYDDAAASPDFHLDMYLEPGDMQFISNHSIIHARTEYQDYAEVARKRHLLRLWLSLS</sequence>
<gene>
    <name evidence="5" type="ORF">NBZ79_17270</name>
</gene>
<keyword evidence="3" id="KW-0045">Antibiotic biosynthesis</keyword>
<reference evidence="5" key="1">
    <citation type="submission" date="2022-06" db="EMBL/GenBank/DDBJ databases">
        <title>Sneathiella actinostolidae sp. nov., isolated from a sea anemonein the Western Pacific Ocean.</title>
        <authorList>
            <person name="Wei M.J."/>
        </authorList>
    </citation>
    <scope>NUCLEOTIDE SEQUENCE</scope>
    <source>
        <strain evidence="5">PHK-P5</strain>
    </source>
</reference>
<protein>
    <submittedName>
        <fullName evidence="5">TauD/TfdA family dioxygenase</fullName>
    </submittedName>
</protein>
<dbReference type="EMBL" id="CP098747">
    <property type="protein sequence ID" value="USG60911.1"/>
    <property type="molecule type" value="Genomic_DNA"/>
</dbReference>
<dbReference type="GO" id="GO:0051213">
    <property type="term" value="F:dioxygenase activity"/>
    <property type="evidence" value="ECO:0007669"/>
    <property type="project" value="UniProtKB-KW"/>
</dbReference>
<evidence type="ECO:0000256" key="2">
    <source>
        <dbReference type="ARBA" id="ARBA00023002"/>
    </source>
</evidence>
<dbReference type="InterPro" id="IPR003819">
    <property type="entry name" value="TauD/TfdA-like"/>
</dbReference>
<comment type="cofactor">
    <cofactor evidence="1">
        <name>Fe(2+)</name>
        <dbReference type="ChEBI" id="CHEBI:29033"/>
    </cofactor>
</comment>
<dbReference type="PANTHER" id="PTHR10696">
    <property type="entry name" value="GAMMA-BUTYROBETAINE HYDROXYLASE-RELATED"/>
    <property type="match status" value="1"/>
</dbReference>
<evidence type="ECO:0000259" key="4">
    <source>
        <dbReference type="Pfam" id="PF02668"/>
    </source>
</evidence>
<feature type="domain" description="TauD/TfdA-like" evidence="4">
    <location>
        <begin position="78"/>
        <end position="326"/>
    </location>
</feature>
<keyword evidence="6" id="KW-1185">Reference proteome</keyword>
<dbReference type="PANTHER" id="PTHR10696:SF56">
    <property type="entry name" value="TAUD_TFDA-LIKE DOMAIN-CONTAINING PROTEIN"/>
    <property type="match status" value="1"/>
</dbReference>
<dbReference type="InterPro" id="IPR042098">
    <property type="entry name" value="TauD-like_sf"/>
</dbReference>
<keyword evidence="5" id="KW-0223">Dioxygenase</keyword>
<dbReference type="SUPFAM" id="SSF51197">
    <property type="entry name" value="Clavaminate synthase-like"/>
    <property type="match status" value="1"/>
</dbReference>
<accession>A0ABY4W8C9</accession>
<dbReference type="RefSeq" id="WP_251933841.1">
    <property type="nucleotide sequence ID" value="NZ_CP098747.1"/>
</dbReference>